<proteinExistence type="predicted"/>
<evidence type="ECO:0000313" key="3">
    <source>
        <dbReference type="Proteomes" id="UP000646426"/>
    </source>
</evidence>
<keyword evidence="1" id="KW-0732">Signal</keyword>
<gene>
    <name evidence="2" type="ORF">GCM10007067_00820</name>
</gene>
<keyword evidence="3" id="KW-1185">Reference proteome</keyword>
<feature type="chain" id="PRO_5037609539" description="TonB C-terminal domain-containing protein" evidence="1">
    <location>
        <begin position="17"/>
        <end position="192"/>
    </location>
</feature>
<dbReference type="PROSITE" id="PS51257">
    <property type="entry name" value="PROKAR_LIPOPROTEIN"/>
    <property type="match status" value="1"/>
</dbReference>
<dbReference type="Proteomes" id="UP000646426">
    <property type="component" value="Unassembled WGS sequence"/>
</dbReference>
<organism evidence="2 3">
    <name type="scientific">Cognatilysobacter bugurensis</name>
    <dbReference type="NCBI Taxonomy" id="543356"/>
    <lineage>
        <taxon>Bacteria</taxon>
        <taxon>Pseudomonadati</taxon>
        <taxon>Pseudomonadota</taxon>
        <taxon>Gammaproteobacteria</taxon>
        <taxon>Lysobacterales</taxon>
        <taxon>Lysobacteraceae</taxon>
        <taxon>Cognatilysobacter</taxon>
    </lineage>
</organism>
<dbReference type="EMBL" id="BMYD01000001">
    <property type="protein sequence ID" value="GHA68782.1"/>
    <property type="molecule type" value="Genomic_DNA"/>
</dbReference>
<dbReference type="SUPFAM" id="SSF74653">
    <property type="entry name" value="TolA/TonB C-terminal domain"/>
    <property type="match status" value="1"/>
</dbReference>
<dbReference type="RefSeq" id="WP_189452245.1">
    <property type="nucleotide sequence ID" value="NZ_BMYD01000001.1"/>
</dbReference>
<reference evidence="2" key="2">
    <citation type="submission" date="2020-09" db="EMBL/GenBank/DDBJ databases">
        <authorList>
            <person name="Sun Q."/>
            <person name="Kim S."/>
        </authorList>
    </citation>
    <scope>NUCLEOTIDE SEQUENCE</scope>
    <source>
        <strain evidence="2">KCTC 23077</strain>
    </source>
</reference>
<evidence type="ECO:0000313" key="2">
    <source>
        <dbReference type="EMBL" id="GHA68782.1"/>
    </source>
</evidence>
<evidence type="ECO:0000256" key="1">
    <source>
        <dbReference type="SAM" id="SignalP"/>
    </source>
</evidence>
<dbReference type="AlphaFoldDB" id="A0A918SU04"/>
<sequence length="192" mass="20051">MTSRPFFLPLAVAAVAAVIGGCASRQPVATAPAEVRDGRVGAEDITHADVGQPRLALASNEAFHEALPEPSNALPAYPGALLAQQLPPQTVCVHVAVDGDGRVMFARPLRDRAGCTAAADAAFDAAAVEAVNAWRFDPAFKCVFADEATKRRDGPGCADTLAVRQPVSLVYRFEFRQENGRGAVAIDASAAP</sequence>
<dbReference type="Gene3D" id="3.30.1150.10">
    <property type="match status" value="1"/>
</dbReference>
<evidence type="ECO:0008006" key="4">
    <source>
        <dbReference type="Google" id="ProtNLM"/>
    </source>
</evidence>
<comment type="caution">
    <text evidence="2">The sequence shown here is derived from an EMBL/GenBank/DDBJ whole genome shotgun (WGS) entry which is preliminary data.</text>
</comment>
<reference evidence="2" key="1">
    <citation type="journal article" date="2014" name="Int. J. Syst. Evol. Microbiol.">
        <title>Complete genome sequence of Corynebacterium casei LMG S-19264T (=DSM 44701T), isolated from a smear-ripened cheese.</title>
        <authorList>
            <consortium name="US DOE Joint Genome Institute (JGI-PGF)"/>
            <person name="Walter F."/>
            <person name="Albersmeier A."/>
            <person name="Kalinowski J."/>
            <person name="Ruckert C."/>
        </authorList>
    </citation>
    <scope>NUCLEOTIDE SEQUENCE</scope>
    <source>
        <strain evidence="2">KCTC 23077</strain>
    </source>
</reference>
<name>A0A918SU04_9GAMM</name>
<feature type="signal peptide" evidence="1">
    <location>
        <begin position="1"/>
        <end position="16"/>
    </location>
</feature>
<protein>
    <recommendedName>
        <fullName evidence="4">TonB C-terminal domain-containing protein</fullName>
    </recommendedName>
</protein>
<accession>A0A918SU04</accession>